<evidence type="ECO:0000313" key="3">
    <source>
        <dbReference type="WBParaSite" id="L893_g9700.t2"/>
    </source>
</evidence>
<sequence>MGVILWGEFLLDPSLTSAYVRDTMTDSENNNQFRDTYGSLRPYRSVAYGTWKVGGARRLSEKSNRRKEGLSECTSLDANHNYMSNGSTQRASSPFRYSISAHNLNLTSTKLSAHDGVVTAESIRAQLEDDDCYSSSEYSQYVKQKSQEHLDTVSPLLTAPHRSMDALNDYYVHDSRPFIFDPSDRKYASLGRQKKHKCNKPASVASTGHIGMKLSVSTQNDLNSVGQMHKRTHSFDSSTHFTIISSPSTSAVNTMKQEKSRKNSGGALRATKNFFKKMTTTLPKKLRKSSSNGQYVDNFQAATSPFFEIRYPEPEEIPYLPYNIEYQLESESEETVAPDSSISHDEATNYSSTGSRVSDSESLALTNRQASPEKFKSWNDLFVHLKKEITLMRERDAEILANLQSVEEGLRSVRHMDRSTSEHSHLGRRIRIGGPAQNTYI</sequence>
<dbReference type="WBParaSite" id="L893_g9700.t2">
    <property type="protein sequence ID" value="L893_g9700.t2"/>
    <property type="gene ID" value="L893_g9700"/>
</dbReference>
<dbReference type="AlphaFoldDB" id="A0A1I8AVN3"/>
<evidence type="ECO:0000313" key="2">
    <source>
        <dbReference type="Proteomes" id="UP000095287"/>
    </source>
</evidence>
<accession>A0A1I8AVN3</accession>
<feature type="compositionally biased region" description="Polar residues" evidence="1">
    <location>
        <begin position="348"/>
        <end position="365"/>
    </location>
</feature>
<name>A0A1I8AVN3_9BILA</name>
<feature type="region of interest" description="Disordered" evidence="1">
    <location>
        <begin position="330"/>
        <end position="365"/>
    </location>
</feature>
<reference evidence="3" key="1">
    <citation type="submission" date="2016-11" db="UniProtKB">
        <authorList>
            <consortium name="WormBaseParasite"/>
        </authorList>
    </citation>
    <scope>IDENTIFICATION</scope>
</reference>
<dbReference type="Proteomes" id="UP000095287">
    <property type="component" value="Unplaced"/>
</dbReference>
<keyword evidence="2" id="KW-1185">Reference proteome</keyword>
<evidence type="ECO:0000256" key="1">
    <source>
        <dbReference type="SAM" id="MobiDB-lite"/>
    </source>
</evidence>
<organism evidence="2 3">
    <name type="scientific">Steinernema glaseri</name>
    <dbReference type="NCBI Taxonomy" id="37863"/>
    <lineage>
        <taxon>Eukaryota</taxon>
        <taxon>Metazoa</taxon>
        <taxon>Ecdysozoa</taxon>
        <taxon>Nematoda</taxon>
        <taxon>Chromadorea</taxon>
        <taxon>Rhabditida</taxon>
        <taxon>Tylenchina</taxon>
        <taxon>Panagrolaimomorpha</taxon>
        <taxon>Strongyloidoidea</taxon>
        <taxon>Steinernematidae</taxon>
        <taxon>Steinernema</taxon>
    </lineage>
</organism>
<proteinExistence type="predicted"/>
<protein>
    <submittedName>
        <fullName evidence="3">SUN domain-containing protein</fullName>
    </submittedName>
</protein>
<feature type="region of interest" description="Disordered" evidence="1">
    <location>
        <begin position="417"/>
        <end position="441"/>
    </location>
</feature>